<feature type="compositionally biased region" description="Low complexity" evidence="17">
    <location>
        <begin position="192"/>
        <end position="204"/>
    </location>
</feature>
<evidence type="ECO:0000256" key="2">
    <source>
        <dbReference type="ARBA" id="ARBA00022448"/>
    </source>
</evidence>
<keyword evidence="7 18" id="KW-0812">Transmembrane</keyword>
<dbReference type="FunFam" id="1.10.287.70:FF:000093">
    <property type="entry name" value="Calcium channel subunit Cch1"/>
    <property type="match status" value="1"/>
</dbReference>
<evidence type="ECO:0000256" key="12">
    <source>
        <dbReference type="ARBA" id="ARBA00023136"/>
    </source>
</evidence>
<evidence type="ECO:0000256" key="17">
    <source>
        <dbReference type="SAM" id="MobiDB-lite"/>
    </source>
</evidence>
<evidence type="ECO:0000256" key="14">
    <source>
        <dbReference type="ARBA" id="ARBA00023303"/>
    </source>
</evidence>
<dbReference type="InterPro" id="IPR002048">
    <property type="entry name" value="EF_hand_dom"/>
</dbReference>
<keyword evidence="12 18" id="KW-0472">Membrane</keyword>
<evidence type="ECO:0000256" key="13">
    <source>
        <dbReference type="ARBA" id="ARBA00023180"/>
    </source>
</evidence>
<feature type="region of interest" description="Disordered" evidence="17">
    <location>
        <begin position="1043"/>
        <end position="1064"/>
    </location>
</feature>
<keyword evidence="21" id="KW-1185">Reference proteome</keyword>
<keyword evidence="3" id="KW-1003">Cell membrane</keyword>
<comment type="similarity">
    <text evidence="15">Belongs to the calcium channel alpha-1 subunit (TC 1.A.1.11) family.</text>
</comment>
<dbReference type="PROSITE" id="PS50222">
    <property type="entry name" value="EF_HAND_2"/>
    <property type="match status" value="1"/>
</dbReference>
<dbReference type="InterPro" id="IPR018247">
    <property type="entry name" value="EF_Hand_1_Ca_BS"/>
</dbReference>
<evidence type="ECO:0000256" key="5">
    <source>
        <dbReference type="ARBA" id="ARBA00022568"/>
    </source>
</evidence>
<feature type="transmembrane region" description="Helical" evidence="18">
    <location>
        <begin position="568"/>
        <end position="591"/>
    </location>
</feature>
<keyword evidence="10 18" id="KW-1133">Transmembrane helix</keyword>
<evidence type="ECO:0000256" key="1">
    <source>
        <dbReference type="ARBA" id="ARBA00004651"/>
    </source>
</evidence>
<keyword evidence="2" id="KW-0813">Transport</keyword>
<feature type="region of interest" description="Disordered" evidence="17">
    <location>
        <begin position="1"/>
        <end position="81"/>
    </location>
</feature>
<keyword evidence="14" id="KW-0407">Ion channel</keyword>
<dbReference type="EMBL" id="JABAYA010000197">
    <property type="protein sequence ID" value="KAF7722394.1"/>
    <property type="molecule type" value="Genomic_DNA"/>
</dbReference>
<feature type="transmembrane region" description="Helical" evidence="18">
    <location>
        <begin position="1282"/>
        <end position="1306"/>
    </location>
</feature>
<feature type="transmembrane region" description="Helical" evidence="18">
    <location>
        <begin position="1614"/>
        <end position="1634"/>
    </location>
</feature>
<feature type="region of interest" description="Disordered" evidence="17">
    <location>
        <begin position="124"/>
        <end position="164"/>
    </location>
</feature>
<evidence type="ECO:0000256" key="3">
    <source>
        <dbReference type="ARBA" id="ARBA00022475"/>
    </source>
</evidence>
<dbReference type="Proteomes" id="UP000605846">
    <property type="component" value="Unassembled WGS sequence"/>
</dbReference>
<keyword evidence="9" id="KW-0851">Voltage-gated channel</keyword>
<feature type="compositionally biased region" description="Polar residues" evidence="17">
    <location>
        <begin position="2094"/>
        <end position="2104"/>
    </location>
</feature>
<dbReference type="PROSITE" id="PS00018">
    <property type="entry name" value="EF_HAND_1"/>
    <property type="match status" value="1"/>
</dbReference>
<name>A0A8H7BMQ2_9FUNG</name>
<feature type="transmembrane region" description="Helical" evidence="18">
    <location>
        <begin position="702"/>
        <end position="725"/>
    </location>
</feature>
<feature type="region of interest" description="Disordered" evidence="17">
    <location>
        <begin position="2079"/>
        <end position="2104"/>
    </location>
</feature>
<feature type="compositionally biased region" description="Basic and acidic residues" evidence="17">
    <location>
        <begin position="1055"/>
        <end position="1064"/>
    </location>
</feature>
<feature type="transmembrane region" description="Helical" evidence="18">
    <location>
        <begin position="1231"/>
        <end position="1249"/>
    </location>
</feature>
<keyword evidence="8" id="KW-0106">Calcium</keyword>
<evidence type="ECO:0000259" key="19">
    <source>
        <dbReference type="PROSITE" id="PS50222"/>
    </source>
</evidence>
<dbReference type="Gene3D" id="1.20.120.350">
    <property type="entry name" value="Voltage-gated potassium channels. Chain C"/>
    <property type="match status" value="4"/>
</dbReference>
<feature type="transmembrane region" description="Helical" evidence="18">
    <location>
        <begin position="1701"/>
        <end position="1726"/>
    </location>
</feature>
<feature type="transmembrane region" description="Helical" evidence="18">
    <location>
        <begin position="391"/>
        <end position="410"/>
    </location>
</feature>
<feature type="transmembrane region" description="Helical" evidence="18">
    <location>
        <begin position="1523"/>
        <end position="1543"/>
    </location>
</feature>
<evidence type="ECO:0000256" key="18">
    <source>
        <dbReference type="SAM" id="Phobius"/>
    </source>
</evidence>
<evidence type="ECO:0000313" key="20">
    <source>
        <dbReference type="EMBL" id="KAF7722394.1"/>
    </source>
</evidence>
<dbReference type="GO" id="GO:0098703">
    <property type="term" value="P:calcium ion import across plasma membrane"/>
    <property type="evidence" value="ECO:0007669"/>
    <property type="project" value="TreeGrafter"/>
</dbReference>
<dbReference type="GO" id="GO:0005891">
    <property type="term" value="C:voltage-gated calcium channel complex"/>
    <property type="evidence" value="ECO:0007669"/>
    <property type="project" value="TreeGrafter"/>
</dbReference>
<proteinExistence type="inferred from homology"/>
<feature type="transmembrane region" description="Helical" evidence="18">
    <location>
        <begin position="422"/>
        <end position="449"/>
    </location>
</feature>
<feature type="transmembrane region" description="Helical" evidence="18">
    <location>
        <begin position="1494"/>
        <end position="1511"/>
    </location>
</feature>
<evidence type="ECO:0000256" key="6">
    <source>
        <dbReference type="ARBA" id="ARBA00022673"/>
    </source>
</evidence>
<feature type="transmembrane region" description="Helical" evidence="18">
    <location>
        <begin position="1198"/>
        <end position="1219"/>
    </location>
</feature>
<dbReference type="GO" id="GO:0008331">
    <property type="term" value="F:high voltage-gated calcium channel activity"/>
    <property type="evidence" value="ECO:0007669"/>
    <property type="project" value="TreeGrafter"/>
</dbReference>
<dbReference type="InterPro" id="IPR027359">
    <property type="entry name" value="Volt_channel_dom_sf"/>
</dbReference>
<comment type="caution">
    <text evidence="20">The sequence shown here is derived from an EMBL/GenBank/DDBJ whole genome shotgun (WGS) entry which is preliminary data.</text>
</comment>
<evidence type="ECO:0000256" key="10">
    <source>
        <dbReference type="ARBA" id="ARBA00022989"/>
    </source>
</evidence>
<protein>
    <recommendedName>
        <fullName evidence="16">Calcium-channel protein CCH1</fullName>
    </recommendedName>
</protein>
<evidence type="ECO:0000256" key="9">
    <source>
        <dbReference type="ARBA" id="ARBA00022882"/>
    </source>
</evidence>
<dbReference type="Gene3D" id="1.10.238.10">
    <property type="entry name" value="EF-hand"/>
    <property type="match status" value="1"/>
</dbReference>
<dbReference type="Pfam" id="PF00520">
    <property type="entry name" value="Ion_trans"/>
    <property type="match status" value="3"/>
</dbReference>
<accession>A0A8H7BMQ2</accession>
<dbReference type="InterPro" id="IPR050599">
    <property type="entry name" value="VDCC_alpha-1_subunit"/>
</dbReference>
<dbReference type="PANTHER" id="PTHR45628:SF7">
    <property type="entry name" value="VOLTAGE-DEPENDENT CALCIUM CHANNEL TYPE A SUBUNIT ALPHA-1"/>
    <property type="match status" value="1"/>
</dbReference>
<evidence type="ECO:0000256" key="11">
    <source>
        <dbReference type="ARBA" id="ARBA00023065"/>
    </source>
</evidence>
<dbReference type="PANTHER" id="PTHR45628">
    <property type="entry name" value="VOLTAGE-DEPENDENT CALCIUM CHANNEL TYPE A SUBUNIT ALPHA-1"/>
    <property type="match status" value="1"/>
</dbReference>
<dbReference type="Gene3D" id="1.10.287.70">
    <property type="match status" value="3"/>
</dbReference>
<feature type="transmembrane region" description="Helical" evidence="18">
    <location>
        <begin position="663"/>
        <end position="682"/>
    </location>
</feature>
<sequence>MSDSESIALESDKAKRLSGQSISKASLRSSLIPQITLTEPANPSETEQHVSASHSSYTLSPASPRIQSAPSSPHNAPSLPLTRDLLRRKNKLDRILNYEQQNSPAISFSSSTAVDERITAGLGIFSPRESATQSAMGSGPRSRANSIRKEDHSQPSSPRYSDQFQFPWNQDPLLLRPSTASASSEKDYRFRSVTSSVSSKSGTSMRNAPSLNVNPAHHQNTDHPSYTNNAPRLASYPMIGHAAQPRERKSRSKLLNMLYNTAIRVVNSRVSESTEPFSLQSMPVDAGHLSEEMEAPRNFPNQEGSLSHVTSTEKPTTVEHIETDYTQLEKTNLPEHQHHESSFPPNVNTRFHYPEIGTASPLQGYSLCLFSPTHPLRLALWKVVRSRRAEAFLLVMILLHWFLLACIPIYENDQKSILNGHWNHYIILYIQIIYTIDSLCKIIVYGLWIPPDQEKRTKKGTLSSVWNRVGRIFRLGKGHKHRKKSDRRDYGVGTNSHTPNHKAYLNSFGNSMDFFSVLCYWVDFAFMVEEYRHFTLFKACSALRPLRLLSIFPGTAVILKSLETSWELLLLVSGFIFFFLLLFALIGLISFQGVFSRRCYVNEVGSEPILVEPALYCSGFYNGTSVVGPYNPAKDVYKYPGYNGYICSHGQICMEKPENNPNFGFVNFDTIFYAFLNCYTFVSLELWTEIMYQAQDADSTVAALYFCLGVYVISFVLTFLLFAVITSAFARVRAENSVSAFTAKKKQYPLLKHAASDGDSTPEEPTWMYEEPHHDSGMGVTKLKLRRFMVKIVKSQSFFYFGGFLVLLDLAFMCVRSVYVDEYMLELLDNIETAFTFVFAIEIVVRMAAALGSGESIINVVVFLVLATALCAPIFMLMFGGDFSFIEPDETELRFDTFWQSFVTLIMRDLDGKNYVFLRRLSDTRIHDHRIFCIMPWRVNQTMALFTRPSLLVSILHSEDANIMSGLYIAVILENFELEDDYIKQYQIKHFIRRHTPKNVPRSETYLNRIFGMFYTASEEKKVQVRKLPTSLTANMSKSRMTELLTDSRGSIQPSEKEEKSPRLDGRAETAFKNILFFGKHEEKVRDVKPSHPIPMDPSVDDNADDYELIIAEENRRAKKDSVPPVKSLLLFSERNRFRYWCKLLVGVNNDSKAERRNVFNWFIMACVVLSILMVILDEPSTRKIRTDTIKQSVFDRIDIVLSLVFVVEVIIRIIAYGLILPQGAYLRNPWNQLDFCVVLLNFIMIFVWPDQIPRGLTTVRSLRVLRLIRYFNGVREMFADLFHAVPLMLDALVLTFLVLIPFAVYGVNIFGGRLWLCNDGEVLGRSDCVGEYMNNVSGDDNQQLDILIPRTWQNPHANAYSYDSFPLALSHLFTITSTEAWVDSMFFAMSTPSEPGMQPTFHWNSPMIYHSIFYVVFMIVSHGTVQLFIGVIIEKFKQRSGISTLTLRQRQYLDLQRQLAEIKPTTKTYRPESRIRGLCYDLTANKRGLFSRLMMGVVVLNICVIASEFQNEPGWLENLQDYSYFAFTVIYVVEVIIKCLGLGWKKWTKSKWNWYDGFIAGSALILLILRFTLSNLWALRMERYCLVFAAFRLGEGVDALQTLYHTVAMSMPSIIRVSAVFMLVMCLFAMVFMEFFGLTKYGRNGTDHSNFRDYANALLLLVRMTTGEAWNEVMMDYTVLPPNCVWSDDYLNTDCGSPGWAYFLFNVFYIICTHIFMNLFTAVIISNFEYAYETRTRFTLIGKSDLRRFKHAWAEVDPSGTGYIQKKDVAKFLHHLRGRLRLSIYDDIHSISHLRKLGMKGIDERKTQTKEKGMALSPLQYNIRSVENCLAKLNPAELQRRRKEYNLYYMEIIGAETSKGISFADVLTIMSYRFINIEESLTLDPLIARLEKVEQLNQAYAVEKACGVFLTVVQRKRYLQQLWQKRNEEELKKLGANTCPSPGTDVAYLSVSHRPSNDTLSERSKRRPPPVPRIVVENVPAPTLDAMNDRAYSSPAASLSVPVSPMSFVSNDSLPGSPFGADSLHVVPGSSSIRGAPSPIQDYDESLLFGSGGLSPYPTSPGSRQNWLWMDGNASMSSEQAESLLDSLEKSPWSGNPNELSMS</sequence>
<feature type="transmembrane region" description="Helical" evidence="18">
    <location>
        <begin position="1159"/>
        <end position="1177"/>
    </location>
</feature>
<feature type="transmembrane region" description="Helical" evidence="18">
    <location>
        <begin position="1408"/>
        <end position="1434"/>
    </location>
</feature>
<evidence type="ECO:0000313" key="21">
    <source>
        <dbReference type="Proteomes" id="UP000605846"/>
    </source>
</evidence>
<feature type="compositionally biased region" description="Polar residues" evidence="17">
    <location>
        <begin position="154"/>
        <end position="164"/>
    </location>
</feature>
<feature type="transmembrane region" description="Helical" evidence="18">
    <location>
        <begin position="1555"/>
        <end position="1574"/>
    </location>
</feature>
<keyword evidence="4" id="KW-0597">Phosphoprotein</keyword>
<feature type="transmembrane region" description="Helical" evidence="18">
    <location>
        <begin position="831"/>
        <end position="849"/>
    </location>
</feature>
<feature type="compositionally biased region" description="Polar residues" evidence="17">
    <location>
        <begin position="18"/>
        <end position="75"/>
    </location>
</feature>
<keyword evidence="6" id="KW-0107">Calcium channel</keyword>
<organism evidence="20 21">
    <name type="scientific">Apophysomyces ossiformis</name>
    <dbReference type="NCBI Taxonomy" id="679940"/>
    <lineage>
        <taxon>Eukaryota</taxon>
        <taxon>Fungi</taxon>
        <taxon>Fungi incertae sedis</taxon>
        <taxon>Mucoromycota</taxon>
        <taxon>Mucoromycotina</taxon>
        <taxon>Mucoromycetes</taxon>
        <taxon>Mucorales</taxon>
        <taxon>Mucorineae</taxon>
        <taxon>Mucoraceae</taxon>
        <taxon>Apophysomyces</taxon>
    </lineage>
</organism>
<evidence type="ECO:0000256" key="4">
    <source>
        <dbReference type="ARBA" id="ARBA00022553"/>
    </source>
</evidence>
<feature type="region of interest" description="Disordered" evidence="17">
    <location>
        <begin position="1955"/>
        <end position="1974"/>
    </location>
</feature>
<keyword evidence="13" id="KW-0325">Glycoprotein</keyword>
<keyword evidence="11" id="KW-0406">Ion transport</keyword>
<dbReference type="SUPFAM" id="SSF81324">
    <property type="entry name" value="Voltage-gated potassium channels"/>
    <property type="match status" value="4"/>
</dbReference>
<keyword evidence="5" id="KW-0109">Calcium transport</keyword>
<gene>
    <name evidence="20" type="primary">CCH1_2</name>
    <name evidence="20" type="ORF">EC973_003170</name>
</gene>
<feature type="region of interest" description="Disordered" evidence="17">
    <location>
        <begin position="178"/>
        <end position="222"/>
    </location>
</feature>
<comment type="subcellular location">
    <subcellularLocation>
        <location evidence="1">Cell membrane</location>
        <topology evidence="1">Multi-pass membrane protein</topology>
    </subcellularLocation>
</comment>
<feature type="transmembrane region" description="Helical" evidence="18">
    <location>
        <begin position="856"/>
        <end position="879"/>
    </location>
</feature>
<feature type="transmembrane region" description="Helical" evidence="18">
    <location>
        <begin position="797"/>
        <end position="819"/>
    </location>
</feature>
<evidence type="ECO:0000256" key="7">
    <source>
        <dbReference type="ARBA" id="ARBA00022692"/>
    </source>
</evidence>
<dbReference type="GO" id="GO:0005509">
    <property type="term" value="F:calcium ion binding"/>
    <property type="evidence" value="ECO:0007669"/>
    <property type="project" value="InterPro"/>
</dbReference>
<feature type="domain" description="EF-hand" evidence="19">
    <location>
        <begin position="1745"/>
        <end position="1780"/>
    </location>
</feature>
<reference evidence="20" key="1">
    <citation type="submission" date="2020-01" db="EMBL/GenBank/DDBJ databases">
        <title>Genome Sequencing of Three Apophysomyces-Like Fungal Strains Confirms a Novel Fungal Genus in the Mucoromycota with divergent Burkholderia-like Endosymbiotic Bacteria.</title>
        <authorList>
            <person name="Stajich J.E."/>
            <person name="Macias A.M."/>
            <person name="Carter-House D."/>
            <person name="Lovett B."/>
            <person name="Kasson L.R."/>
            <person name="Berry K."/>
            <person name="Grigoriev I."/>
            <person name="Chang Y."/>
            <person name="Spatafora J."/>
            <person name="Kasson M.T."/>
        </authorList>
    </citation>
    <scope>NUCLEOTIDE SEQUENCE</scope>
    <source>
        <strain evidence="20">NRRL A-21654</strain>
    </source>
</reference>
<evidence type="ECO:0000256" key="16">
    <source>
        <dbReference type="ARBA" id="ARBA00067459"/>
    </source>
</evidence>
<evidence type="ECO:0000256" key="15">
    <source>
        <dbReference type="ARBA" id="ARBA00061395"/>
    </source>
</evidence>
<evidence type="ECO:0000256" key="8">
    <source>
        <dbReference type="ARBA" id="ARBA00022837"/>
    </source>
</evidence>
<dbReference type="OrthoDB" id="416585at2759"/>
<dbReference type="InterPro" id="IPR005821">
    <property type="entry name" value="Ion_trans_dom"/>
</dbReference>